<organism evidence="1 2">
    <name type="scientific">Cupriavidus taiwanensis</name>
    <dbReference type="NCBI Taxonomy" id="164546"/>
    <lineage>
        <taxon>Bacteria</taxon>
        <taxon>Pseudomonadati</taxon>
        <taxon>Pseudomonadota</taxon>
        <taxon>Betaproteobacteria</taxon>
        <taxon>Burkholderiales</taxon>
        <taxon>Burkholderiaceae</taxon>
        <taxon>Cupriavidus</taxon>
    </lineage>
</organism>
<sequence length="41" mass="4787">MLLNCEDSSERIERLGTFKFTHVYLPRVGPERPENSPWNPA</sequence>
<accession>A0A975WPC9</accession>
<comment type="caution">
    <text evidence="1">The sequence shown here is derived from an EMBL/GenBank/DDBJ whole genome shotgun (WGS) entry which is preliminary data.</text>
</comment>
<gene>
    <name evidence="1" type="ORF">CBM2586_A10252</name>
</gene>
<dbReference type="Proteomes" id="UP000257016">
    <property type="component" value="Unassembled WGS sequence"/>
</dbReference>
<dbReference type="EMBL" id="OFSN01000001">
    <property type="protein sequence ID" value="SOY40287.1"/>
    <property type="molecule type" value="Genomic_DNA"/>
</dbReference>
<evidence type="ECO:0000313" key="1">
    <source>
        <dbReference type="EMBL" id="SOY40287.1"/>
    </source>
</evidence>
<dbReference type="AlphaFoldDB" id="A0A975WPC9"/>
<evidence type="ECO:0000313" key="2">
    <source>
        <dbReference type="Proteomes" id="UP000257016"/>
    </source>
</evidence>
<name>A0A975WPC9_9BURK</name>
<reference evidence="1 2" key="1">
    <citation type="submission" date="2018-01" db="EMBL/GenBank/DDBJ databases">
        <authorList>
            <person name="Clerissi C."/>
        </authorList>
    </citation>
    <scope>NUCLEOTIDE SEQUENCE [LARGE SCALE GENOMIC DNA]</scope>
    <source>
        <strain evidence="1">Cupriavidus taiwanensis LMG 19430</strain>
    </source>
</reference>
<proteinExistence type="predicted"/>
<protein>
    <submittedName>
        <fullName evidence="1">Uncharacterized protein</fullName>
    </submittedName>
</protein>